<protein>
    <submittedName>
        <fullName evidence="8">Protein kinase</fullName>
    </submittedName>
</protein>
<feature type="region of interest" description="Disordered" evidence="6">
    <location>
        <begin position="1"/>
        <end position="55"/>
    </location>
</feature>
<keyword evidence="3 8" id="KW-0418">Kinase</keyword>
<evidence type="ECO:0000256" key="1">
    <source>
        <dbReference type="ARBA" id="ARBA00022679"/>
    </source>
</evidence>
<evidence type="ECO:0000313" key="9">
    <source>
        <dbReference type="Proteomes" id="UP000749040"/>
    </source>
</evidence>
<dbReference type="InterPro" id="IPR011009">
    <property type="entry name" value="Kinase-like_dom_sf"/>
</dbReference>
<dbReference type="SUPFAM" id="SSF56112">
    <property type="entry name" value="Protein kinase-like (PK-like)"/>
    <property type="match status" value="1"/>
</dbReference>
<feature type="domain" description="Protein kinase" evidence="7">
    <location>
        <begin position="530"/>
        <end position="780"/>
    </location>
</feature>
<dbReference type="SUPFAM" id="SSF48452">
    <property type="entry name" value="TPR-like"/>
    <property type="match status" value="1"/>
</dbReference>
<reference evidence="8 9" key="1">
    <citation type="submission" date="2021-01" db="EMBL/GenBank/DDBJ databases">
        <title>Streptomyces acididurans sp. nov., isolated from a peat swamp forest soil.</title>
        <authorList>
            <person name="Chantavorakit T."/>
            <person name="Duangmal K."/>
        </authorList>
    </citation>
    <scope>NUCLEOTIDE SEQUENCE [LARGE SCALE GENOMIC DNA]</scope>
    <source>
        <strain evidence="8 9">KK5PA1</strain>
    </source>
</reference>
<dbReference type="Pfam" id="PF00069">
    <property type="entry name" value="Pkinase"/>
    <property type="match status" value="1"/>
</dbReference>
<dbReference type="Gene3D" id="1.10.510.10">
    <property type="entry name" value="Transferase(Phosphotransferase) domain 1"/>
    <property type="match status" value="1"/>
</dbReference>
<gene>
    <name evidence="8" type="ORF">ITX44_30075</name>
</gene>
<dbReference type="InterPro" id="IPR011990">
    <property type="entry name" value="TPR-like_helical_dom_sf"/>
</dbReference>
<dbReference type="PROSITE" id="PS00107">
    <property type="entry name" value="PROTEIN_KINASE_ATP"/>
    <property type="match status" value="1"/>
</dbReference>
<feature type="binding site" evidence="5">
    <location>
        <position position="558"/>
    </location>
    <ligand>
        <name>ATP</name>
        <dbReference type="ChEBI" id="CHEBI:30616"/>
    </ligand>
</feature>
<dbReference type="PANTHER" id="PTHR43289:SF34">
    <property type="entry name" value="SERINE_THREONINE-PROTEIN KINASE YBDM-RELATED"/>
    <property type="match status" value="1"/>
</dbReference>
<evidence type="ECO:0000256" key="3">
    <source>
        <dbReference type="ARBA" id="ARBA00022777"/>
    </source>
</evidence>
<comment type="caution">
    <text evidence="8">The sequence shown here is derived from an EMBL/GenBank/DDBJ whole genome shotgun (WGS) entry which is preliminary data.</text>
</comment>
<proteinExistence type="predicted"/>
<dbReference type="InterPro" id="IPR017441">
    <property type="entry name" value="Protein_kinase_ATP_BS"/>
</dbReference>
<evidence type="ECO:0000256" key="5">
    <source>
        <dbReference type="PROSITE-ProRule" id="PRU10141"/>
    </source>
</evidence>
<dbReference type="Proteomes" id="UP000749040">
    <property type="component" value="Unassembled WGS sequence"/>
</dbReference>
<evidence type="ECO:0000256" key="2">
    <source>
        <dbReference type="ARBA" id="ARBA00022741"/>
    </source>
</evidence>
<dbReference type="InterPro" id="IPR000719">
    <property type="entry name" value="Prot_kinase_dom"/>
</dbReference>
<dbReference type="Gene3D" id="3.30.200.20">
    <property type="entry name" value="Phosphorylase Kinase, domain 1"/>
    <property type="match status" value="1"/>
</dbReference>
<name>A0ABS2TZG1_9ACTN</name>
<keyword evidence="2 5" id="KW-0547">Nucleotide-binding</keyword>
<dbReference type="InterPro" id="IPR008271">
    <property type="entry name" value="Ser/Thr_kinase_AS"/>
</dbReference>
<evidence type="ECO:0000256" key="6">
    <source>
        <dbReference type="SAM" id="MobiDB-lite"/>
    </source>
</evidence>
<sequence>MRWGVRRRKDGSGGRDRGTGEAGPTADRTAAGGPTSVDSGTVGPDGTDAGTPGAGVSSLVEFSGLAEAAGRAGRPAEAVSLYRAMVDAARAVRPPDDPLLLSLRHQLAHWTGESGQPGEAVEMFARLLADREAQQGPRHQDTVLARHQLAHWYGRSGRTEEAARRYAEMHAEAAREGRMETAMDLLCNAAYWQQEGGDTASALRTYTRMLEITERELGPTHQSAAVARQRYAALAGDLPFGHDRGHDSLRDLIVVAHQIGLSGDPRRAGRMYGRVAEMSEYLYGVASSQALDAWTAQAAAAVTAGDAAEASEAYGRVLDCMALRGEGPGTSDYDNLVAQRDKLTRAAAKKIVRLAEPAAELLAGQVTAAPGTAFGLLLRPAGALAATRVRALRDRVGGFGPDALGPEQWAALREDLAEQGLEAVALYAARAGRRPAPGEADLAERLALPYVHASDQGDGTVALEGTAFEGGEPRPVQVVVDPEEQPRPEPVVPRGRMPFNPNAEALDGWVEVKRAQPARAADGPAAFGPYTVLELVGEGGFGRVYLCQDADGIMVAVKTLHERHAVDPDLREDFAHEVGAARRVESRFTVPVVAADTDGPVPWMAVPYVAAPSLKELARVGPLDEQTVRVLGAGIAGALTAIHGQGIVHLDLKPGNVLLTEDGPRVIDFGIAQIERLTEPRRGFAGTYRYASPEQLREEPRFTPASDVFSLGTMLAELALGRSPWGDGGAWEVKIRVCTGAPDLAGLPPGLDRVVRHCLRPDPAGRPTPAEVAAALRPDTPEGSAATLPPLARELVREHATSTGGTLVLGLSARAGSPTAVVPEPAQTVREATRAMARNLGLRVQRWEADPGRSHATPLVREELAAFLDEARALLGAQHPLTLRLELSHALLAAVEPDGRAALSDVLRRAATRLGEGHPAVQQARTLLEALTG</sequence>
<dbReference type="GO" id="GO:0016301">
    <property type="term" value="F:kinase activity"/>
    <property type="evidence" value="ECO:0007669"/>
    <property type="project" value="UniProtKB-KW"/>
</dbReference>
<organism evidence="8 9">
    <name type="scientific">Actinacidiphila acididurans</name>
    <dbReference type="NCBI Taxonomy" id="2784346"/>
    <lineage>
        <taxon>Bacteria</taxon>
        <taxon>Bacillati</taxon>
        <taxon>Actinomycetota</taxon>
        <taxon>Actinomycetes</taxon>
        <taxon>Kitasatosporales</taxon>
        <taxon>Streptomycetaceae</taxon>
        <taxon>Actinacidiphila</taxon>
    </lineage>
</organism>
<feature type="compositionally biased region" description="Basic and acidic residues" evidence="6">
    <location>
        <begin position="10"/>
        <end position="19"/>
    </location>
</feature>
<evidence type="ECO:0000259" key="7">
    <source>
        <dbReference type="PROSITE" id="PS50011"/>
    </source>
</evidence>
<dbReference type="SMART" id="SM00220">
    <property type="entry name" value="S_TKc"/>
    <property type="match status" value="1"/>
</dbReference>
<dbReference type="EMBL" id="JADKYB010000019">
    <property type="protein sequence ID" value="MBM9508728.1"/>
    <property type="molecule type" value="Genomic_DNA"/>
</dbReference>
<keyword evidence="1" id="KW-0808">Transferase</keyword>
<keyword evidence="9" id="KW-1185">Reference proteome</keyword>
<evidence type="ECO:0000256" key="4">
    <source>
        <dbReference type="ARBA" id="ARBA00022840"/>
    </source>
</evidence>
<dbReference type="PROSITE" id="PS00108">
    <property type="entry name" value="PROTEIN_KINASE_ST"/>
    <property type="match status" value="1"/>
</dbReference>
<dbReference type="CDD" id="cd14014">
    <property type="entry name" value="STKc_PknB_like"/>
    <property type="match status" value="1"/>
</dbReference>
<dbReference type="PANTHER" id="PTHR43289">
    <property type="entry name" value="MITOGEN-ACTIVATED PROTEIN KINASE KINASE KINASE 20-RELATED"/>
    <property type="match status" value="1"/>
</dbReference>
<evidence type="ECO:0000313" key="8">
    <source>
        <dbReference type="EMBL" id="MBM9508728.1"/>
    </source>
</evidence>
<dbReference type="Gene3D" id="1.25.40.10">
    <property type="entry name" value="Tetratricopeptide repeat domain"/>
    <property type="match status" value="1"/>
</dbReference>
<keyword evidence="4 5" id="KW-0067">ATP-binding</keyword>
<accession>A0ABS2TZG1</accession>
<dbReference type="PROSITE" id="PS50011">
    <property type="entry name" value="PROTEIN_KINASE_DOM"/>
    <property type="match status" value="1"/>
</dbReference>